<keyword evidence="2" id="KW-1185">Reference proteome</keyword>
<sequence>MKRIFCLIFIGLFLSCSTDRVSNNPFLQDIGFRFDLDLNLPLYSPLTNIGSAVFIENKTAGLRGVFVINTGFDTFMAWEASCPNHVPNECSTMILKGQTVTCSCEGYEYSLYTGQLLNRPEDSGRYYDLLFYRSTFNGNVISVFN</sequence>
<dbReference type="PROSITE" id="PS51257">
    <property type="entry name" value="PROKAR_LIPOPROTEIN"/>
    <property type="match status" value="1"/>
</dbReference>
<dbReference type="RefSeq" id="WP_354613631.1">
    <property type="nucleotide sequence ID" value="NZ_JBEXAE010000001.1"/>
</dbReference>
<name>A0ABV2SRW0_9FLAO</name>
<accession>A0ABV2SRW0</accession>
<comment type="caution">
    <text evidence="1">The sequence shown here is derived from an EMBL/GenBank/DDBJ whole genome shotgun (WGS) entry which is preliminary data.</text>
</comment>
<reference evidence="1 2" key="1">
    <citation type="submission" date="2024-07" db="EMBL/GenBank/DDBJ databases">
        <title>The genome sequence of type strain Sediminicola arcticus GDMCC 1.2805.</title>
        <authorList>
            <person name="Liu Y."/>
        </authorList>
    </citation>
    <scope>NUCLEOTIDE SEQUENCE [LARGE SCALE GENOMIC DNA]</scope>
    <source>
        <strain evidence="1 2">GDMCC 1.2805</strain>
    </source>
</reference>
<evidence type="ECO:0000313" key="1">
    <source>
        <dbReference type="EMBL" id="MET6989265.1"/>
    </source>
</evidence>
<organism evidence="1 2">
    <name type="scientific">Sediminicola arcticus</name>
    <dbReference type="NCBI Taxonomy" id="1574308"/>
    <lineage>
        <taxon>Bacteria</taxon>
        <taxon>Pseudomonadati</taxon>
        <taxon>Bacteroidota</taxon>
        <taxon>Flavobacteriia</taxon>
        <taxon>Flavobacteriales</taxon>
        <taxon>Flavobacteriaceae</taxon>
        <taxon>Sediminicola</taxon>
    </lineage>
</organism>
<protein>
    <recommendedName>
        <fullName evidence="3">Rieske domain-containing protein</fullName>
    </recommendedName>
</protein>
<evidence type="ECO:0000313" key="2">
    <source>
        <dbReference type="Proteomes" id="UP001549799"/>
    </source>
</evidence>
<gene>
    <name evidence="1" type="ORF">ABXZ36_01230</name>
</gene>
<dbReference type="SUPFAM" id="SSF50022">
    <property type="entry name" value="ISP domain"/>
    <property type="match status" value="1"/>
</dbReference>
<dbReference type="EMBL" id="JBEXAE010000001">
    <property type="protein sequence ID" value="MET6989265.1"/>
    <property type="molecule type" value="Genomic_DNA"/>
</dbReference>
<dbReference type="Gene3D" id="2.102.10.10">
    <property type="entry name" value="Rieske [2Fe-2S] iron-sulphur domain"/>
    <property type="match status" value="1"/>
</dbReference>
<dbReference type="InterPro" id="IPR036922">
    <property type="entry name" value="Rieske_2Fe-2S_sf"/>
</dbReference>
<evidence type="ECO:0008006" key="3">
    <source>
        <dbReference type="Google" id="ProtNLM"/>
    </source>
</evidence>
<proteinExistence type="predicted"/>
<dbReference type="Proteomes" id="UP001549799">
    <property type="component" value="Unassembled WGS sequence"/>
</dbReference>